<gene>
    <name evidence="1" type="ORF">AMECASPLE_010791</name>
</gene>
<accession>A0ABV0ZKT8</accession>
<sequence>MPIIHTNPPAPVSHPSKCPLAINHPSFPLTKKKLLSPQFVTTSAVARTSVIRPSKPFTALQNKIKDSQIEDADQLHNISPVKRSGFRLKTFSSSPCPRGFLPVLLGFMRLSLWSVPLLSVSALVSSYSSHISRLPNQAHFSSLFPYFWIQDSSLQFLL</sequence>
<protein>
    <submittedName>
        <fullName evidence="1">Uncharacterized protein</fullName>
    </submittedName>
</protein>
<dbReference type="EMBL" id="JAHRIP010066465">
    <property type="protein sequence ID" value="MEQ2306686.1"/>
    <property type="molecule type" value="Genomic_DNA"/>
</dbReference>
<comment type="caution">
    <text evidence="1">The sequence shown here is derived from an EMBL/GenBank/DDBJ whole genome shotgun (WGS) entry which is preliminary data.</text>
</comment>
<reference evidence="1 2" key="1">
    <citation type="submission" date="2021-06" db="EMBL/GenBank/DDBJ databases">
        <authorList>
            <person name="Palmer J.M."/>
        </authorList>
    </citation>
    <scope>NUCLEOTIDE SEQUENCE [LARGE SCALE GENOMIC DNA]</scope>
    <source>
        <strain evidence="1 2">AS_MEX2019</strain>
        <tissue evidence="1">Muscle</tissue>
    </source>
</reference>
<evidence type="ECO:0000313" key="1">
    <source>
        <dbReference type="EMBL" id="MEQ2306686.1"/>
    </source>
</evidence>
<proteinExistence type="predicted"/>
<organism evidence="1 2">
    <name type="scientific">Ameca splendens</name>
    <dbReference type="NCBI Taxonomy" id="208324"/>
    <lineage>
        <taxon>Eukaryota</taxon>
        <taxon>Metazoa</taxon>
        <taxon>Chordata</taxon>
        <taxon>Craniata</taxon>
        <taxon>Vertebrata</taxon>
        <taxon>Euteleostomi</taxon>
        <taxon>Actinopterygii</taxon>
        <taxon>Neopterygii</taxon>
        <taxon>Teleostei</taxon>
        <taxon>Neoteleostei</taxon>
        <taxon>Acanthomorphata</taxon>
        <taxon>Ovalentaria</taxon>
        <taxon>Atherinomorphae</taxon>
        <taxon>Cyprinodontiformes</taxon>
        <taxon>Goodeidae</taxon>
        <taxon>Ameca</taxon>
    </lineage>
</organism>
<evidence type="ECO:0000313" key="2">
    <source>
        <dbReference type="Proteomes" id="UP001469553"/>
    </source>
</evidence>
<keyword evidence="2" id="KW-1185">Reference proteome</keyword>
<name>A0ABV0ZKT8_9TELE</name>
<dbReference type="Proteomes" id="UP001469553">
    <property type="component" value="Unassembled WGS sequence"/>
</dbReference>